<name>A0AAD8JR79_TARER</name>
<keyword evidence="4" id="KW-1185">Reference proteome</keyword>
<keyword evidence="2" id="KW-1133">Transmembrane helix</keyword>
<keyword evidence="2" id="KW-0812">Transmembrane</keyword>
<dbReference type="EMBL" id="JAUHHV010000010">
    <property type="protein sequence ID" value="KAK1409310.1"/>
    <property type="molecule type" value="Genomic_DNA"/>
</dbReference>
<proteinExistence type="predicted"/>
<feature type="transmembrane region" description="Helical" evidence="2">
    <location>
        <begin position="6"/>
        <end position="26"/>
    </location>
</feature>
<comment type="caution">
    <text evidence="3">The sequence shown here is derived from an EMBL/GenBank/DDBJ whole genome shotgun (WGS) entry which is preliminary data.</text>
</comment>
<dbReference type="AlphaFoldDB" id="A0AAD8JR79"/>
<evidence type="ECO:0000313" key="4">
    <source>
        <dbReference type="Proteomes" id="UP001229421"/>
    </source>
</evidence>
<evidence type="ECO:0000313" key="3">
    <source>
        <dbReference type="EMBL" id="KAK1409310.1"/>
    </source>
</evidence>
<sequence>MTILLIYSQAVFNMFITLFVILHLLLTFDASTISKLVYIPEKSQKTEDLHREDEPQPVRPDPVRDILYGSNLSRTYLLGGS</sequence>
<reference evidence="3" key="1">
    <citation type="journal article" date="2023" name="bioRxiv">
        <title>Improved chromosome-level genome assembly for marigold (Tagetes erecta).</title>
        <authorList>
            <person name="Jiang F."/>
            <person name="Yuan L."/>
            <person name="Wang S."/>
            <person name="Wang H."/>
            <person name="Xu D."/>
            <person name="Wang A."/>
            <person name="Fan W."/>
        </authorList>
    </citation>
    <scope>NUCLEOTIDE SEQUENCE</scope>
    <source>
        <strain evidence="3">WSJ</strain>
        <tissue evidence="3">Leaf</tissue>
    </source>
</reference>
<evidence type="ECO:0000256" key="2">
    <source>
        <dbReference type="SAM" id="Phobius"/>
    </source>
</evidence>
<gene>
    <name evidence="3" type="ORF">QVD17_35836</name>
</gene>
<organism evidence="3 4">
    <name type="scientific">Tagetes erecta</name>
    <name type="common">African marigold</name>
    <dbReference type="NCBI Taxonomy" id="13708"/>
    <lineage>
        <taxon>Eukaryota</taxon>
        <taxon>Viridiplantae</taxon>
        <taxon>Streptophyta</taxon>
        <taxon>Embryophyta</taxon>
        <taxon>Tracheophyta</taxon>
        <taxon>Spermatophyta</taxon>
        <taxon>Magnoliopsida</taxon>
        <taxon>eudicotyledons</taxon>
        <taxon>Gunneridae</taxon>
        <taxon>Pentapetalae</taxon>
        <taxon>asterids</taxon>
        <taxon>campanulids</taxon>
        <taxon>Asterales</taxon>
        <taxon>Asteraceae</taxon>
        <taxon>Asteroideae</taxon>
        <taxon>Heliantheae alliance</taxon>
        <taxon>Tageteae</taxon>
        <taxon>Tagetes</taxon>
    </lineage>
</organism>
<feature type="region of interest" description="Disordered" evidence="1">
    <location>
        <begin position="44"/>
        <end position="63"/>
    </location>
</feature>
<accession>A0AAD8JR79</accession>
<protein>
    <submittedName>
        <fullName evidence="3">Uncharacterized protein</fullName>
    </submittedName>
</protein>
<evidence type="ECO:0000256" key="1">
    <source>
        <dbReference type="SAM" id="MobiDB-lite"/>
    </source>
</evidence>
<dbReference type="Proteomes" id="UP001229421">
    <property type="component" value="Unassembled WGS sequence"/>
</dbReference>
<keyword evidence="2" id="KW-0472">Membrane</keyword>